<reference evidence="2 3" key="1">
    <citation type="submission" date="2019-02" db="EMBL/GenBank/DDBJ databases">
        <title>Deep-cultivation of Planctomycetes and their phenomic and genomic characterization uncovers novel biology.</title>
        <authorList>
            <person name="Wiegand S."/>
            <person name="Jogler M."/>
            <person name="Boedeker C."/>
            <person name="Pinto D."/>
            <person name="Vollmers J."/>
            <person name="Rivas-Marin E."/>
            <person name="Kohn T."/>
            <person name="Peeters S.H."/>
            <person name="Heuer A."/>
            <person name="Rast P."/>
            <person name="Oberbeckmann S."/>
            <person name="Bunk B."/>
            <person name="Jeske O."/>
            <person name="Meyerdierks A."/>
            <person name="Storesund J.E."/>
            <person name="Kallscheuer N."/>
            <person name="Luecker S."/>
            <person name="Lage O.M."/>
            <person name="Pohl T."/>
            <person name="Merkel B.J."/>
            <person name="Hornburger P."/>
            <person name="Mueller R.-W."/>
            <person name="Bruemmer F."/>
            <person name="Labrenz M."/>
            <person name="Spormann A.M."/>
            <person name="Op den Camp H."/>
            <person name="Overmann J."/>
            <person name="Amann R."/>
            <person name="Jetten M.S.M."/>
            <person name="Mascher T."/>
            <person name="Medema M.H."/>
            <person name="Devos D.P."/>
            <person name="Kaster A.-K."/>
            <person name="Ovreas L."/>
            <person name="Rohde M."/>
            <person name="Galperin M.Y."/>
            <person name="Jogler C."/>
        </authorList>
    </citation>
    <scope>NUCLEOTIDE SEQUENCE [LARGE SCALE GENOMIC DNA]</scope>
    <source>
        <strain evidence="2 3">ETA_A8</strain>
    </source>
</reference>
<feature type="domain" description="DUF2314" evidence="1">
    <location>
        <begin position="100"/>
        <end position="223"/>
    </location>
</feature>
<accession>A0A517Y4K9</accession>
<dbReference type="RefSeq" id="WP_238397653.1">
    <property type="nucleotide sequence ID" value="NZ_CP036274.1"/>
</dbReference>
<organism evidence="2 3">
    <name type="scientific">Anatilimnocola aggregata</name>
    <dbReference type="NCBI Taxonomy" id="2528021"/>
    <lineage>
        <taxon>Bacteria</taxon>
        <taxon>Pseudomonadati</taxon>
        <taxon>Planctomycetota</taxon>
        <taxon>Planctomycetia</taxon>
        <taxon>Pirellulales</taxon>
        <taxon>Pirellulaceae</taxon>
        <taxon>Anatilimnocola</taxon>
    </lineage>
</organism>
<dbReference type="KEGG" id="aagg:ETAA8_02430"/>
<sequence>MNSDTDDLVPVFMPALVVLLVHAEDKKGTPLTRDEVHAIRDSGACIMMEADDARKMDDSRGYRDIDPENCWHDWQMARRDMGRKPDIDPGPRFDHVRSGDPAYQQTILDAQESIERFRAMLPSDGTPRPDALIKTKLVDGDNSAFMWLNNTATEGDNFTAELFEVPDTLPNYTTGIRHVVILEELMDWMVNENGRLTGGFSLRYNRARMSDAEKLDFDRHIGVTEYA</sequence>
<gene>
    <name evidence="2" type="ORF">ETAA8_02430</name>
</gene>
<dbReference type="Proteomes" id="UP000315017">
    <property type="component" value="Chromosome"/>
</dbReference>
<dbReference type="Pfam" id="PF10077">
    <property type="entry name" value="DUF2314"/>
    <property type="match status" value="1"/>
</dbReference>
<evidence type="ECO:0000313" key="3">
    <source>
        <dbReference type="Proteomes" id="UP000315017"/>
    </source>
</evidence>
<dbReference type="EMBL" id="CP036274">
    <property type="protein sequence ID" value="QDU25181.1"/>
    <property type="molecule type" value="Genomic_DNA"/>
</dbReference>
<protein>
    <recommendedName>
        <fullName evidence="1">DUF2314 domain-containing protein</fullName>
    </recommendedName>
</protein>
<keyword evidence="3" id="KW-1185">Reference proteome</keyword>
<evidence type="ECO:0000313" key="2">
    <source>
        <dbReference type="EMBL" id="QDU25181.1"/>
    </source>
</evidence>
<dbReference type="AlphaFoldDB" id="A0A517Y4K9"/>
<proteinExistence type="predicted"/>
<name>A0A517Y4K9_9BACT</name>
<evidence type="ECO:0000259" key="1">
    <source>
        <dbReference type="Pfam" id="PF10077"/>
    </source>
</evidence>
<dbReference type="InterPro" id="IPR018756">
    <property type="entry name" value="DUF2314"/>
</dbReference>